<dbReference type="PANTHER" id="PTHR10342:SF273">
    <property type="entry name" value="RE14504P"/>
    <property type="match status" value="1"/>
</dbReference>
<dbReference type="VEuPathDB" id="VectorBase:HLOH_049060"/>
<keyword evidence="4" id="KW-0106">Calcium</keyword>
<evidence type="ECO:0000259" key="6">
    <source>
        <dbReference type="Pfam" id="PF00884"/>
    </source>
</evidence>
<dbReference type="GO" id="GO:0046872">
    <property type="term" value="F:metal ion binding"/>
    <property type="evidence" value="ECO:0007669"/>
    <property type="project" value="UniProtKB-KW"/>
</dbReference>
<dbReference type="GO" id="GO:0008484">
    <property type="term" value="F:sulfuric ester hydrolase activity"/>
    <property type="evidence" value="ECO:0007669"/>
    <property type="project" value="InterPro"/>
</dbReference>
<evidence type="ECO:0000256" key="3">
    <source>
        <dbReference type="ARBA" id="ARBA00022723"/>
    </source>
</evidence>
<name>A0A9J6GZW1_HAELO</name>
<dbReference type="Gene3D" id="3.30.1120.10">
    <property type="match status" value="1"/>
</dbReference>
<dbReference type="SUPFAM" id="SSF53649">
    <property type="entry name" value="Alkaline phosphatase-like"/>
    <property type="match status" value="1"/>
</dbReference>
<keyword evidence="8" id="KW-1185">Reference proteome</keyword>
<dbReference type="Pfam" id="PF00884">
    <property type="entry name" value="Sulfatase"/>
    <property type="match status" value="1"/>
</dbReference>
<dbReference type="PANTHER" id="PTHR10342">
    <property type="entry name" value="ARYLSULFATASE"/>
    <property type="match status" value="1"/>
</dbReference>
<accession>A0A9J6GZW1</accession>
<feature type="domain" description="Sulfatase N-terminal" evidence="6">
    <location>
        <begin position="4"/>
        <end position="98"/>
    </location>
</feature>
<dbReference type="OrthoDB" id="103349at2759"/>
<dbReference type="InterPro" id="IPR017850">
    <property type="entry name" value="Alkaline_phosphatase_core_sf"/>
</dbReference>
<proteinExistence type="inferred from homology"/>
<dbReference type="Proteomes" id="UP000821853">
    <property type="component" value="Chromosome 8"/>
</dbReference>
<evidence type="ECO:0000256" key="1">
    <source>
        <dbReference type="ARBA" id="ARBA00001913"/>
    </source>
</evidence>
<comment type="caution">
    <text evidence="7">The sequence shown here is derived from an EMBL/GenBank/DDBJ whole genome shotgun (WGS) entry which is preliminary data.</text>
</comment>
<protein>
    <recommendedName>
        <fullName evidence="6">Sulfatase N-terminal domain-containing protein</fullName>
    </recommendedName>
</protein>
<evidence type="ECO:0000313" key="7">
    <source>
        <dbReference type="EMBL" id="KAH9379959.1"/>
    </source>
</evidence>
<reference evidence="7 8" key="1">
    <citation type="journal article" date="2020" name="Cell">
        <title>Large-Scale Comparative Analyses of Tick Genomes Elucidate Their Genetic Diversity and Vector Capacities.</title>
        <authorList>
            <consortium name="Tick Genome and Microbiome Consortium (TIGMIC)"/>
            <person name="Jia N."/>
            <person name="Wang J."/>
            <person name="Shi W."/>
            <person name="Du L."/>
            <person name="Sun Y."/>
            <person name="Zhan W."/>
            <person name="Jiang J.F."/>
            <person name="Wang Q."/>
            <person name="Zhang B."/>
            <person name="Ji P."/>
            <person name="Bell-Sakyi L."/>
            <person name="Cui X.M."/>
            <person name="Yuan T.T."/>
            <person name="Jiang B.G."/>
            <person name="Yang W.F."/>
            <person name="Lam T.T."/>
            <person name="Chang Q.C."/>
            <person name="Ding S.J."/>
            <person name="Wang X.J."/>
            <person name="Zhu J.G."/>
            <person name="Ruan X.D."/>
            <person name="Zhao L."/>
            <person name="Wei J.T."/>
            <person name="Ye R.Z."/>
            <person name="Que T.C."/>
            <person name="Du C.H."/>
            <person name="Zhou Y.H."/>
            <person name="Cheng J.X."/>
            <person name="Dai P.F."/>
            <person name="Guo W.B."/>
            <person name="Han X.H."/>
            <person name="Huang E.J."/>
            <person name="Li L.F."/>
            <person name="Wei W."/>
            <person name="Gao Y.C."/>
            <person name="Liu J.Z."/>
            <person name="Shao H.Z."/>
            <person name="Wang X."/>
            <person name="Wang C.C."/>
            <person name="Yang T.C."/>
            <person name="Huo Q.B."/>
            <person name="Li W."/>
            <person name="Chen H.Y."/>
            <person name="Chen S.E."/>
            <person name="Zhou L.G."/>
            <person name="Ni X.B."/>
            <person name="Tian J.H."/>
            <person name="Sheng Y."/>
            <person name="Liu T."/>
            <person name="Pan Y.S."/>
            <person name="Xia L.Y."/>
            <person name="Li J."/>
            <person name="Zhao F."/>
            <person name="Cao W.C."/>
        </authorList>
    </citation>
    <scope>NUCLEOTIDE SEQUENCE [LARGE SCALE GENOMIC DNA]</scope>
    <source>
        <strain evidence="7">HaeL-2018</strain>
    </source>
</reference>
<evidence type="ECO:0000256" key="5">
    <source>
        <dbReference type="ARBA" id="ARBA00023180"/>
    </source>
</evidence>
<evidence type="ECO:0000256" key="2">
    <source>
        <dbReference type="ARBA" id="ARBA00008779"/>
    </source>
</evidence>
<dbReference type="EMBL" id="JABSTR010000010">
    <property type="protein sequence ID" value="KAH9379959.1"/>
    <property type="molecule type" value="Genomic_DNA"/>
</dbReference>
<dbReference type="InterPro" id="IPR000917">
    <property type="entry name" value="Sulfatase_N"/>
</dbReference>
<comment type="cofactor">
    <cofactor evidence="1">
        <name>Ca(2+)</name>
        <dbReference type="ChEBI" id="CHEBI:29108"/>
    </cofactor>
</comment>
<dbReference type="OMA" id="CEMSNIA"/>
<sequence>MMDALDQSVGLVVEALNAERMLENSIVVFLSDNGGQPFGPHSNRGFNWPLRGFKGSVWEGACRVPAFLWSPLLKRTRRVSQQMMHIVDWLPTLYHAAGGDSKRLKDQMDGKDMWRELSLNLPSPRVEFLYNIEPQDEIAALRHHNYKLVLGVHYAGEYDDRYQTPGGSRSPYALDHLMAKSNVTRVLRYVKKGPLITSLCPSILRV</sequence>
<dbReference type="InterPro" id="IPR047115">
    <property type="entry name" value="ARSB"/>
</dbReference>
<dbReference type="AlphaFoldDB" id="A0A9J6GZW1"/>
<keyword evidence="5" id="KW-0325">Glycoprotein</keyword>
<organism evidence="7 8">
    <name type="scientific">Haemaphysalis longicornis</name>
    <name type="common">Bush tick</name>
    <dbReference type="NCBI Taxonomy" id="44386"/>
    <lineage>
        <taxon>Eukaryota</taxon>
        <taxon>Metazoa</taxon>
        <taxon>Ecdysozoa</taxon>
        <taxon>Arthropoda</taxon>
        <taxon>Chelicerata</taxon>
        <taxon>Arachnida</taxon>
        <taxon>Acari</taxon>
        <taxon>Parasitiformes</taxon>
        <taxon>Ixodida</taxon>
        <taxon>Ixodoidea</taxon>
        <taxon>Ixodidae</taxon>
        <taxon>Haemaphysalinae</taxon>
        <taxon>Haemaphysalis</taxon>
    </lineage>
</organism>
<evidence type="ECO:0000256" key="4">
    <source>
        <dbReference type="ARBA" id="ARBA00022837"/>
    </source>
</evidence>
<evidence type="ECO:0000313" key="8">
    <source>
        <dbReference type="Proteomes" id="UP000821853"/>
    </source>
</evidence>
<dbReference type="Gene3D" id="3.40.720.10">
    <property type="entry name" value="Alkaline Phosphatase, subunit A"/>
    <property type="match status" value="1"/>
</dbReference>
<comment type="similarity">
    <text evidence="2">Belongs to the sulfatase family.</text>
</comment>
<gene>
    <name evidence="7" type="ORF">HPB48_001414</name>
</gene>
<keyword evidence="3" id="KW-0479">Metal-binding</keyword>